<comment type="caution">
    <text evidence="2">The sequence shown here is derived from an EMBL/GenBank/DDBJ whole genome shotgun (WGS) entry which is preliminary data.</text>
</comment>
<dbReference type="EMBL" id="JAAEDM010000023">
    <property type="protein sequence ID" value="MBR0671657.1"/>
    <property type="molecule type" value="Genomic_DNA"/>
</dbReference>
<dbReference type="Proteomes" id="UP001138751">
    <property type="component" value="Unassembled WGS sequence"/>
</dbReference>
<dbReference type="AlphaFoldDB" id="A0A9X9WWX8"/>
<dbReference type="InterPro" id="IPR005064">
    <property type="entry name" value="BUG"/>
</dbReference>
<proteinExistence type="inferred from homology"/>
<protein>
    <submittedName>
        <fullName evidence="2">Tripartite tricarboxylate transporter substrate binding protein</fullName>
    </submittedName>
</protein>
<organism evidence="2 3">
    <name type="scientific">Neoroseomonas soli</name>
    <dbReference type="NCBI Taxonomy" id="1081025"/>
    <lineage>
        <taxon>Bacteria</taxon>
        <taxon>Pseudomonadati</taxon>
        <taxon>Pseudomonadota</taxon>
        <taxon>Alphaproteobacteria</taxon>
        <taxon>Acetobacterales</taxon>
        <taxon>Acetobacteraceae</taxon>
        <taxon>Neoroseomonas</taxon>
    </lineage>
</organism>
<accession>A0A9X9WWX8</accession>
<name>A0A9X9WWX8_9PROT</name>
<gene>
    <name evidence="2" type="ORF">GXW76_10785</name>
</gene>
<keyword evidence="3" id="KW-1185">Reference proteome</keyword>
<evidence type="ECO:0000256" key="1">
    <source>
        <dbReference type="ARBA" id="ARBA00006987"/>
    </source>
</evidence>
<dbReference type="InterPro" id="IPR042100">
    <property type="entry name" value="Bug_dom1"/>
</dbReference>
<dbReference type="PANTHER" id="PTHR42928">
    <property type="entry name" value="TRICARBOXYLATE-BINDING PROTEIN"/>
    <property type="match status" value="1"/>
</dbReference>
<reference evidence="2" key="2">
    <citation type="journal article" date="2021" name="Syst. Appl. Microbiol.">
        <title>Roseomonas hellenica sp. nov., isolated from roots of wild-growing Alkanna tinctoria.</title>
        <authorList>
            <person name="Rat A."/>
            <person name="Naranjo H.D."/>
            <person name="Lebbe L."/>
            <person name="Cnockaert M."/>
            <person name="Krigas N."/>
            <person name="Grigoriadou K."/>
            <person name="Maloupa E."/>
            <person name="Willems A."/>
        </authorList>
    </citation>
    <scope>NUCLEOTIDE SEQUENCE</scope>
    <source>
        <strain evidence="2">LMG 31231</strain>
    </source>
</reference>
<evidence type="ECO:0000313" key="2">
    <source>
        <dbReference type="EMBL" id="MBR0671657.1"/>
    </source>
</evidence>
<dbReference type="Gene3D" id="3.40.190.150">
    <property type="entry name" value="Bordetella uptake gene, domain 1"/>
    <property type="match status" value="1"/>
</dbReference>
<comment type="similarity">
    <text evidence="1">Belongs to the UPF0065 (bug) family.</text>
</comment>
<dbReference type="PIRSF" id="PIRSF017082">
    <property type="entry name" value="YflP"/>
    <property type="match status" value="1"/>
</dbReference>
<dbReference type="PANTHER" id="PTHR42928:SF5">
    <property type="entry name" value="BLR1237 PROTEIN"/>
    <property type="match status" value="1"/>
</dbReference>
<sequence>MRSASAQTWRPSGPMRILVNAAPGGTTDIMARILAGHLQQRWGTTVVVENKGGGGGTIATAEIARAAPDMLNLLSTNIGPSSIAYSLFRNLPYRPESFQPVSNMIRGPNVLVVHPSVPANSVADLVGLLRRDPGKLTYGTAGVGQSPHLSAAWFLQLVNAQAVPSHYRGSAPAMLDLLGGNIQFMFDNLSTAMPHVRSGRVRALAVTSAERNPALPDLPAMRETMPELAEYEVNTWFGIMAPAGVPADALRTVNLEIKALLEMPATIARFAEMGGVPAYGTPDQFAAFIRGEIEKWGAVVRREGVQLDVT</sequence>
<reference evidence="2" key="1">
    <citation type="submission" date="2020-01" db="EMBL/GenBank/DDBJ databases">
        <authorList>
            <person name="Rat A."/>
        </authorList>
    </citation>
    <scope>NUCLEOTIDE SEQUENCE</scope>
    <source>
        <strain evidence="2">LMG 31231</strain>
    </source>
</reference>
<dbReference type="Gene3D" id="3.40.190.10">
    <property type="entry name" value="Periplasmic binding protein-like II"/>
    <property type="match status" value="1"/>
</dbReference>
<evidence type="ECO:0000313" key="3">
    <source>
        <dbReference type="Proteomes" id="UP001138751"/>
    </source>
</evidence>
<dbReference type="Pfam" id="PF03401">
    <property type="entry name" value="TctC"/>
    <property type="match status" value="1"/>
</dbReference>
<dbReference type="SUPFAM" id="SSF53850">
    <property type="entry name" value="Periplasmic binding protein-like II"/>
    <property type="match status" value="1"/>
</dbReference>
<dbReference type="CDD" id="cd07012">
    <property type="entry name" value="PBP2_Bug_TTT"/>
    <property type="match status" value="1"/>
</dbReference>